<reference evidence="1 2" key="1">
    <citation type="submission" date="2021-06" db="EMBL/GenBank/DDBJ databases">
        <title>Caerostris extrusa draft genome.</title>
        <authorList>
            <person name="Kono N."/>
            <person name="Arakawa K."/>
        </authorList>
    </citation>
    <scope>NUCLEOTIDE SEQUENCE [LARGE SCALE GENOMIC DNA]</scope>
</reference>
<evidence type="ECO:0000313" key="2">
    <source>
        <dbReference type="Proteomes" id="UP001054945"/>
    </source>
</evidence>
<accession>A0AAV4V5I3</accession>
<dbReference type="Proteomes" id="UP001054945">
    <property type="component" value="Unassembled WGS sequence"/>
</dbReference>
<organism evidence="1 2">
    <name type="scientific">Caerostris extrusa</name>
    <name type="common">Bark spider</name>
    <name type="synonym">Caerostris bankana</name>
    <dbReference type="NCBI Taxonomy" id="172846"/>
    <lineage>
        <taxon>Eukaryota</taxon>
        <taxon>Metazoa</taxon>
        <taxon>Ecdysozoa</taxon>
        <taxon>Arthropoda</taxon>
        <taxon>Chelicerata</taxon>
        <taxon>Arachnida</taxon>
        <taxon>Araneae</taxon>
        <taxon>Araneomorphae</taxon>
        <taxon>Entelegynae</taxon>
        <taxon>Araneoidea</taxon>
        <taxon>Araneidae</taxon>
        <taxon>Caerostris</taxon>
    </lineage>
</organism>
<dbReference type="EMBL" id="BPLR01013974">
    <property type="protein sequence ID" value="GIY65195.1"/>
    <property type="molecule type" value="Genomic_DNA"/>
</dbReference>
<keyword evidence="2" id="KW-1185">Reference proteome</keyword>
<gene>
    <name evidence="1" type="ORF">CEXT_768931</name>
</gene>
<sequence>MRDCPTVTLETTGFSSIFDVINQWRQTDDASLHMIIRTLHTQRTSIDKKVNQHHWNSFQDFLLPKTNQDIRVTRPITPSEGKEEPSSKDSYDVLLLLSSYRLAHFMPSDSSSIVGECSSGMGKMIPPEHSSHSFRRR</sequence>
<evidence type="ECO:0000313" key="1">
    <source>
        <dbReference type="EMBL" id="GIY65195.1"/>
    </source>
</evidence>
<protein>
    <submittedName>
        <fullName evidence="1">Uncharacterized protein</fullName>
    </submittedName>
</protein>
<comment type="caution">
    <text evidence="1">The sequence shown here is derived from an EMBL/GenBank/DDBJ whole genome shotgun (WGS) entry which is preliminary data.</text>
</comment>
<dbReference type="AlphaFoldDB" id="A0AAV4V5I3"/>
<name>A0AAV4V5I3_CAEEX</name>
<proteinExistence type="predicted"/>